<gene>
    <name evidence="10" type="ORF">PENTCL1PPCAC_13182</name>
</gene>
<comment type="subcellular location">
    <subcellularLocation>
        <location evidence="1">Nucleus</location>
    </subcellularLocation>
</comment>
<dbReference type="SUPFAM" id="SSF54171">
    <property type="entry name" value="DNA-binding domain"/>
    <property type="match status" value="1"/>
</dbReference>
<dbReference type="PANTHER" id="PTHR46024">
    <property type="entry name" value="HISTONE-LYSINE N-METHYLTRANSFERASE EGGLESS"/>
    <property type="match status" value="1"/>
</dbReference>
<dbReference type="EMBL" id="BTSX01000003">
    <property type="protein sequence ID" value="GMS91007.1"/>
    <property type="molecule type" value="Genomic_DNA"/>
</dbReference>
<dbReference type="Gene3D" id="2.170.270.10">
    <property type="entry name" value="SET domain"/>
    <property type="match status" value="1"/>
</dbReference>
<evidence type="ECO:0000259" key="9">
    <source>
        <dbReference type="PROSITE" id="PS50982"/>
    </source>
</evidence>
<dbReference type="SUPFAM" id="SSF82199">
    <property type="entry name" value="SET domain"/>
    <property type="match status" value="1"/>
</dbReference>
<dbReference type="GO" id="GO:0005634">
    <property type="term" value="C:nucleus"/>
    <property type="evidence" value="ECO:0007669"/>
    <property type="project" value="UniProtKB-SubCell"/>
</dbReference>
<name>A0AAV5T9I2_9BILA</name>
<keyword evidence="2" id="KW-0489">Methyltransferase</keyword>
<keyword evidence="4" id="KW-0949">S-adenosyl-L-methionine</keyword>
<sequence length="354" mass="40863">HSVCNRDCLKGLDADPFEDRFMDSTISPFYVPILCGWRRIMQESTFAAKNPRGTVYYRAPCGRPLHMMSEIVDYLEVTRSDLTVDMFTFSFEVDETRYVFIEKGSVVTDDLTNGAETRPISVVNETNDNEPIPKFMYRASRYPLRAEVDMTTIKKEFCSGCDCTDDCRDWTKCACQRLTHRESFRAEASHKNITKGYSNRLLEEKVGTGIYECNENCGCSRKRCLNRVVQNDMKVPIQMMRTEGMGWGLRTLVDIPKGTFVSCYHGAVMSDAIADKNEGGDEYYADLDFYEQVELEKLNSGIDTMLDQGVFFDDIGARELTEEEKQKADNGDWLVKMRREEEKKKRRGRRKRVE</sequence>
<keyword evidence="6" id="KW-0862">Zinc</keyword>
<dbReference type="GO" id="GO:0046974">
    <property type="term" value="F:histone H3K9 methyltransferase activity"/>
    <property type="evidence" value="ECO:0007669"/>
    <property type="project" value="TreeGrafter"/>
</dbReference>
<organism evidence="10 11">
    <name type="scientific">Pristionchus entomophagus</name>
    <dbReference type="NCBI Taxonomy" id="358040"/>
    <lineage>
        <taxon>Eukaryota</taxon>
        <taxon>Metazoa</taxon>
        <taxon>Ecdysozoa</taxon>
        <taxon>Nematoda</taxon>
        <taxon>Chromadorea</taxon>
        <taxon>Rhabditida</taxon>
        <taxon>Rhabditina</taxon>
        <taxon>Diplogasteromorpha</taxon>
        <taxon>Diplogasteroidea</taxon>
        <taxon>Neodiplogasteridae</taxon>
        <taxon>Pristionchus</taxon>
    </lineage>
</organism>
<dbReference type="PROSITE" id="PS50982">
    <property type="entry name" value="MBD"/>
    <property type="match status" value="1"/>
</dbReference>
<evidence type="ECO:0000256" key="2">
    <source>
        <dbReference type="ARBA" id="ARBA00022603"/>
    </source>
</evidence>
<proteinExistence type="predicted"/>
<feature type="domain" description="MBD" evidence="9">
    <location>
        <begin position="23"/>
        <end position="96"/>
    </location>
</feature>
<dbReference type="InterPro" id="IPR047232">
    <property type="entry name" value="SETDB1/2-like_MBD"/>
</dbReference>
<evidence type="ECO:0000256" key="5">
    <source>
        <dbReference type="ARBA" id="ARBA00022723"/>
    </source>
</evidence>
<keyword evidence="7" id="KW-0539">Nucleus</keyword>
<dbReference type="GO" id="GO:0003677">
    <property type="term" value="F:DNA binding"/>
    <property type="evidence" value="ECO:0007669"/>
    <property type="project" value="InterPro"/>
</dbReference>
<dbReference type="InterPro" id="IPR046341">
    <property type="entry name" value="SET_dom_sf"/>
</dbReference>
<evidence type="ECO:0000313" key="11">
    <source>
        <dbReference type="Proteomes" id="UP001432027"/>
    </source>
</evidence>
<dbReference type="Pfam" id="PF01429">
    <property type="entry name" value="MBD"/>
    <property type="match status" value="1"/>
</dbReference>
<evidence type="ECO:0008006" key="12">
    <source>
        <dbReference type="Google" id="ProtNLM"/>
    </source>
</evidence>
<dbReference type="AlphaFoldDB" id="A0AAV5T9I2"/>
<dbReference type="PROSITE" id="PS50867">
    <property type="entry name" value="PRE_SET"/>
    <property type="match status" value="1"/>
</dbReference>
<evidence type="ECO:0000256" key="7">
    <source>
        <dbReference type="ARBA" id="ARBA00023242"/>
    </source>
</evidence>
<feature type="domain" description="Pre-SET" evidence="8">
    <location>
        <begin position="159"/>
        <end position="232"/>
    </location>
</feature>
<dbReference type="InterPro" id="IPR001739">
    <property type="entry name" value="Methyl_CpG_DNA-bd"/>
</dbReference>
<keyword evidence="3" id="KW-0808">Transferase</keyword>
<dbReference type="GO" id="GO:0070828">
    <property type="term" value="P:heterochromatin organization"/>
    <property type="evidence" value="ECO:0007669"/>
    <property type="project" value="TreeGrafter"/>
</dbReference>
<evidence type="ECO:0000259" key="8">
    <source>
        <dbReference type="PROSITE" id="PS50867"/>
    </source>
</evidence>
<dbReference type="GO" id="GO:0032259">
    <property type="term" value="P:methylation"/>
    <property type="evidence" value="ECO:0007669"/>
    <property type="project" value="UniProtKB-KW"/>
</dbReference>
<dbReference type="CDD" id="cd01395">
    <property type="entry name" value="HMT_MBD"/>
    <property type="match status" value="1"/>
</dbReference>
<dbReference type="Pfam" id="PF05033">
    <property type="entry name" value="Pre-SET"/>
    <property type="match status" value="1"/>
</dbReference>
<dbReference type="PANTHER" id="PTHR46024:SF1">
    <property type="entry name" value="HISTONE-LYSINE N-METHYLTRANSFERASE EGGLESS"/>
    <property type="match status" value="1"/>
</dbReference>
<accession>A0AAV5T9I2</accession>
<dbReference type="InterPro" id="IPR016177">
    <property type="entry name" value="DNA-bd_dom_sf"/>
</dbReference>
<dbReference type="Gene3D" id="3.30.890.10">
    <property type="entry name" value="Methyl-cpg-binding Protein 2, Chain A"/>
    <property type="match status" value="1"/>
</dbReference>
<dbReference type="InterPro" id="IPR051516">
    <property type="entry name" value="SETDB_methyltransferase"/>
</dbReference>
<reference evidence="10" key="1">
    <citation type="submission" date="2023-10" db="EMBL/GenBank/DDBJ databases">
        <title>Genome assembly of Pristionchus species.</title>
        <authorList>
            <person name="Yoshida K."/>
            <person name="Sommer R.J."/>
        </authorList>
    </citation>
    <scope>NUCLEOTIDE SEQUENCE</scope>
    <source>
        <strain evidence="10">RS0144</strain>
    </source>
</reference>
<comment type="caution">
    <text evidence="10">The sequence shown here is derived from an EMBL/GenBank/DDBJ whole genome shotgun (WGS) entry which is preliminary data.</text>
</comment>
<dbReference type="InterPro" id="IPR007728">
    <property type="entry name" value="Pre-SET_dom"/>
</dbReference>
<dbReference type="SMART" id="SM00468">
    <property type="entry name" value="PreSET"/>
    <property type="match status" value="1"/>
</dbReference>
<evidence type="ECO:0000256" key="6">
    <source>
        <dbReference type="ARBA" id="ARBA00022833"/>
    </source>
</evidence>
<evidence type="ECO:0000256" key="4">
    <source>
        <dbReference type="ARBA" id="ARBA00022691"/>
    </source>
</evidence>
<dbReference type="GO" id="GO:0010629">
    <property type="term" value="P:negative regulation of gene expression"/>
    <property type="evidence" value="ECO:0007669"/>
    <property type="project" value="TreeGrafter"/>
</dbReference>
<protein>
    <recommendedName>
        <fullName evidence="12">SET domain-containing protein</fullName>
    </recommendedName>
</protein>
<dbReference type="GO" id="GO:0008270">
    <property type="term" value="F:zinc ion binding"/>
    <property type="evidence" value="ECO:0007669"/>
    <property type="project" value="InterPro"/>
</dbReference>
<feature type="non-terminal residue" evidence="10">
    <location>
        <position position="354"/>
    </location>
</feature>
<feature type="non-terminal residue" evidence="10">
    <location>
        <position position="1"/>
    </location>
</feature>
<evidence type="ECO:0000256" key="1">
    <source>
        <dbReference type="ARBA" id="ARBA00004123"/>
    </source>
</evidence>
<evidence type="ECO:0000256" key="3">
    <source>
        <dbReference type="ARBA" id="ARBA00022679"/>
    </source>
</evidence>
<evidence type="ECO:0000313" key="10">
    <source>
        <dbReference type="EMBL" id="GMS91007.1"/>
    </source>
</evidence>
<dbReference type="Proteomes" id="UP001432027">
    <property type="component" value="Unassembled WGS sequence"/>
</dbReference>
<keyword evidence="5" id="KW-0479">Metal-binding</keyword>
<dbReference type="SMART" id="SM00391">
    <property type="entry name" value="MBD"/>
    <property type="match status" value="1"/>
</dbReference>
<keyword evidence="11" id="KW-1185">Reference proteome</keyword>